<evidence type="ECO:0000256" key="7">
    <source>
        <dbReference type="ARBA" id="ARBA00023054"/>
    </source>
</evidence>
<feature type="region of interest" description="Disordered" evidence="9">
    <location>
        <begin position="1"/>
        <end position="73"/>
    </location>
</feature>
<reference evidence="12" key="1">
    <citation type="submission" date="2021-01" db="EMBL/GenBank/DDBJ databases">
        <authorList>
            <person name="Corre E."/>
            <person name="Pelletier E."/>
            <person name="Niang G."/>
            <person name="Scheremetjew M."/>
            <person name="Finn R."/>
            <person name="Kale V."/>
            <person name="Holt S."/>
            <person name="Cochrane G."/>
            <person name="Meng A."/>
            <person name="Brown T."/>
            <person name="Cohen L."/>
        </authorList>
    </citation>
    <scope>NUCLEOTIDE SEQUENCE</scope>
    <source>
        <strain evidence="12">SAG 11-49</strain>
    </source>
</reference>
<dbReference type="FunFam" id="3.40.50.10810:FF:000015">
    <property type="entry name" value="lymphoid-specific helicase isoform X1"/>
    <property type="match status" value="1"/>
</dbReference>
<dbReference type="InterPro" id="IPR027417">
    <property type="entry name" value="P-loop_NTPase"/>
</dbReference>
<dbReference type="SMART" id="SM00487">
    <property type="entry name" value="DEXDc"/>
    <property type="match status" value="1"/>
</dbReference>
<evidence type="ECO:0000256" key="4">
    <source>
        <dbReference type="ARBA" id="ARBA00022801"/>
    </source>
</evidence>
<organism evidence="12">
    <name type="scientific">Chlamydomonas leiostraca</name>
    <dbReference type="NCBI Taxonomy" id="1034604"/>
    <lineage>
        <taxon>Eukaryota</taxon>
        <taxon>Viridiplantae</taxon>
        <taxon>Chlorophyta</taxon>
        <taxon>core chlorophytes</taxon>
        <taxon>Chlorophyceae</taxon>
        <taxon>CS clade</taxon>
        <taxon>Chlamydomonadales</taxon>
        <taxon>Chlamydomonadaceae</taxon>
        <taxon>Chlamydomonas</taxon>
    </lineage>
</organism>
<keyword evidence="3" id="KW-0547">Nucleotide-binding</keyword>
<proteinExistence type="inferred from homology"/>
<feature type="domain" description="Helicase ATP-binding" evidence="10">
    <location>
        <begin position="236"/>
        <end position="406"/>
    </location>
</feature>
<dbReference type="InterPro" id="IPR049730">
    <property type="entry name" value="SNF2/RAD54-like_C"/>
</dbReference>
<dbReference type="CDD" id="cd18793">
    <property type="entry name" value="SF2_C_SNF"/>
    <property type="match status" value="1"/>
</dbReference>
<dbReference type="InterPro" id="IPR000330">
    <property type="entry name" value="SNF2_N"/>
</dbReference>
<feature type="domain" description="Helicase C-terminal" evidence="11">
    <location>
        <begin position="559"/>
        <end position="712"/>
    </location>
</feature>
<dbReference type="SMART" id="SM00490">
    <property type="entry name" value="HELICc"/>
    <property type="match status" value="1"/>
</dbReference>
<feature type="region of interest" description="Disordered" evidence="9">
    <location>
        <begin position="165"/>
        <end position="207"/>
    </location>
</feature>
<comment type="subcellular location">
    <subcellularLocation>
        <location evidence="1">Nucleus</location>
    </subcellularLocation>
</comment>
<dbReference type="Gene3D" id="3.40.50.10810">
    <property type="entry name" value="Tandem AAA-ATPase domain"/>
    <property type="match status" value="1"/>
</dbReference>
<dbReference type="InterPro" id="IPR001650">
    <property type="entry name" value="Helicase_C-like"/>
</dbReference>
<accession>A0A7S0RU61</accession>
<protein>
    <submittedName>
        <fullName evidence="12">Uncharacterized protein</fullName>
    </submittedName>
</protein>
<keyword evidence="5" id="KW-0347">Helicase</keyword>
<dbReference type="PROSITE" id="PS51194">
    <property type="entry name" value="HELICASE_CTER"/>
    <property type="match status" value="1"/>
</dbReference>
<dbReference type="AlphaFoldDB" id="A0A7S0RU61"/>
<evidence type="ECO:0000256" key="1">
    <source>
        <dbReference type="ARBA" id="ARBA00004123"/>
    </source>
</evidence>
<dbReference type="GO" id="GO:0016787">
    <property type="term" value="F:hydrolase activity"/>
    <property type="evidence" value="ECO:0007669"/>
    <property type="project" value="UniProtKB-KW"/>
</dbReference>
<dbReference type="Pfam" id="PF00176">
    <property type="entry name" value="SNF2-rel_dom"/>
    <property type="match status" value="1"/>
</dbReference>
<dbReference type="PANTHER" id="PTHR10799">
    <property type="entry name" value="SNF2/RAD54 HELICASE FAMILY"/>
    <property type="match status" value="1"/>
</dbReference>
<dbReference type="InterPro" id="IPR038718">
    <property type="entry name" value="SNF2-like_sf"/>
</dbReference>
<dbReference type="GO" id="GO:0005524">
    <property type="term" value="F:ATP binding"/>
    <property type="evidence" value="ECO:0007669"/>
    <property type="project" value="UniProtKB-KW"/>
</dbReference>
<dbReference type="GO" id="GO:0004386">
    <property type="term" value="F:helicase activity"/>
    <property type="evidence" value="ECO:0007669"/>
    <property type="project" value="UniProtKB-KW"/>
</dbReference>
<dbReference type="EMBL" id="HBFB01024134">
    <property type="protein sequence ID" value="CAD8687718.1"/>
    <property type="molecule type" value="Transcribed_RNA"/>
</dbReference>
<comment type="similarity">
    <text evidence="2">Belongs to the SNF2/RAD54 helicase family.</text>
</comment>
<dbReference type="InterPro" id="IPR014001">
    <property type="entry name" value="Helicase_ATP-bd"/>
</dbReference>
<dbReference type="GO" id="GO:0005634">
    <property type="term" value="C:nucleus"/>
    <property type="evidence" value="ECO:0007669"/>
    <property type="project" value="UniProtKB-SubCell"/>
</dbReference>
<evidence type="ECO:0000256" key="8">
    <source>
        <dbReference type="ARBA" id="ARBA00023242"/>
    </source>
</evidence>
<evidence type="ECO:0000256" key="9">
    <source>
        <dbReference type="SAM" id="MobiDB-lite"/>
    </source>
</evidence>
<sequence length="795" mass="88457">MAISTRSTRSRRQVETSPSEVKPAELKKAKAKKATVEPVKAFTTEPAIEDAPTIEDAAKLEPSQPAQAEDDACGLQKNASLTDAEVLEMMAPADALEEELRLQKEREDAEKKAKAPLAALKDKALDKSKFAALEHLLRQSETYTQFLAEQIKDIELKTEEEAAARVQAEAEAEAGPSDEGKAGKAGGKRGRGGKCKDAAEPATKQVKTGLTKTQELLPLMNGDMRDYQLKGVKWLISLYQNGINGILADQMGLGKTVQTIGFISYLRSRDIHAPFLVLGPLSTLGNWLNEFKRFLPSCPAIMYHGSKQEREELRATKLRMEGGRYPADFPVIITSYEIVIADVKFLSKFKFKYIVVDEGHRLKNFQCKLIRELKTIPAENRLLLSGTPLQNNLSELWSLLNFLMPDVFSSMSDFEAWFDFSSMVGQEGADLEILAAEQRNQVVSKLHAILKPFVLRRLKSDVEISLPRKMEIILYADMTPEQRALNQQLVDGKLKEEMRALAEREGTGSSSTAMGKLNNVLMQMRKICNHPDLVTSAFTNDIDYPPPEELVRQCGKMALLDRLLKDLRQRGHKVLIFSQMTKMLDLIESYLEQSGHRACRIDGSVAWQDRQQSINDFNQDKDTWLFLLSTRAGGLGINLVAADTVIIYDSDWNPHQDMQAMDRCHRIGQTRPVLVFRLATAHSVEGKMLRRAANKMALERLVIKKGAFKELASAQEAEAAKAGSLSAGELLELLEGDYRMDDVPQTGVVGDTMLNTLLDRSHLEVGNTPPFPTSGVGYEVVQVVEGGGMLNHINS</sequence>
<evidence type="ECO:0000256" key="6">
    <source>
        <dbReference type="ARBA" id="ARBA00022840"/>
    </source>
</evidence>
<evidence type="ECO:0000259" key="10">
    <source>
        <dbReference type="PROSITE" id="PS51192"/>
    </source>
</evidence>
<name>A0A7S0RU61_9CHLO</name>
<evidence type="ECO:0000256" key="5">
    <source>
        <dbReference type="ARBA" id="ARBA00022806"/>
    </source>
</evidence>
<keyword evidence="7" id="KW-0175">Coiled coil</keyword>
<dbReference type="SUPFAM" id="SSF52540">
    <property type="entry name" value="P-loop containing nucleoside triphosphate hydrolases"/>
    <property type="match status" value="2"/>
</dbReference>
<keyword evidence="8" id="KW-0539">Nucleus</keyword>
<dbReference type="Pfam" id="PF00271">
    <property type="entry name" value="Helicase_C"/>
    <property type="match status" value="1"/>
</dbReference>
<gene>
    <name evidence="12" type="ORF">CLEI1391_LOCUS13608</name>
</gene>
<keyword evidence="4" id="KW-0378">Hydrolase</keyword>
<evidence type="ECO:0000313" key="12">
    <source>
        <dbReference type="EMBL" id="CAD8687718.1"/>
    </source>
</evidence>
<evidence type="ECO:0000256" key="2">
    <source>
        <dbReference type="ARBA" id="ARBA00007025"/>
    </source>
</evidence>
<evidence type="ECO:0000256" key="3">
    <source>
        <dbReference type="ARBA" id="ARBA00022741"/>
    </source>
</evidence>
<dbReference type="PROSITE" id="PS51192">
    <property type="entry name" value="HELICASE_ATP_BIND_1"/>
    <property type="match status" value="1"/>
</dbReference>
<dbReference type="Gene3D" id="3.40.50.300">
    <property type="entry name" value="P-loop containing nucleotide triphosphate hydrolases"/>
    <property type="match status" value="1"/>
</dbReference>
<evidence type="ECO:0000259" key="11">
    <source>
        <dbReference type="PROSITE" id="PS51194"/>
    </source>
</evidence>
<keyword evidence="6" id="KW-0067">ATP-binding</keyword>